<dbReference type="Proteomes" id="UP000530514">
    <property type="component" value="Unassembled WGS sequence"/>
</dbReference>
<sequence length="58" mass="6918">MNETRMDALKWNCYQLTRHAVYLQTHLKSGDKRQAETLLDEIMSHCIRIGKILEEEKQ</sequence>
<reference evidence="1 2" key="1">
    <citation type="submission" date="2020-07" db="EMBL/GenBank/DDBJ databases">
        <authorList>
            <person name="Feng H."/>
        </authorList>
    </citation>
    <scope>NUCLEOTIDE SEQUENCE [LARGE SCALE GENOMIC DNA]</scope>
    <source>
        <strain evidence="2">s-11</strain>
    </source>
</reference>
<name>A0A7W2AIJ6_9BACL</name>
<evidence type="ECO:0000313" key="2">
    <source>
        <dbReference type="Proteomes" id="UP000530514"/>
    </source>
</evidence>
<dbReference type="RefSeq" id="WP_160173809.1">
    <property type="nucleotide sequence ID" value="NZ_JACEIP010000022.1"/>
</dbReference>
<keyword evidence="2" id="KW-1185">Reference proteome</keyword>
<protein>
    <submittedName>
        <fullName evidence="1">Uncharacterized protein</fullName>
    </submittedName>
</protein>
<evidence type="ECO:0000313" key="1">
    <source>
        <dbReference type="EMBL" id="MBA4543826.1"/>
    </source>
</evidence>
<dbReference type="EMBL" id="JACEIP010000022">
    <property type="protein sequence ID" value="MBA4543826.1"/>
    <property type="molecule type" value="Genomic_DNA"/>
</dbReference>
<accession>A0A7W2AIJ6</accession>
<organism evidence="1 2">
    <name type="scientific">Thermoactinomyces daqus</name>
    <dbReference type="NCBI Taxonomy" id="1329516"/>
    <lineage>
        <taxon>Bacteria</taxon>
        <taxon>Bacillati</taxon>
        <taxon>Bacillota</taxon>
        <taxon>Bacilli</taxon>
        <taxon>Bacillales</taxon>
        <taxon>Thermoactinomycetaceae</taxon>
        <taxon>Thermoactinomyces</taxon>
    </lineage>
</organism>
<dbReference type="AlphaFoldDB" id="A0A7W2AIJ6"/>
<gene>
    <name evidence="1" type="ORF">H1164_13105</name>
</gene>
<comment type="caution">
    <text evidence="1">The sequence shown here is derived from an EMBL/GenBank/DDBJ whole genome shotgun (WGS) entry which is preliminary data.</text>
</comment>
<proteinExistence type="predicted"/>
<dbReference type="OrthoDB" id="2735464at2"/>